<keyword evidence="13" id="KW-0472">Membrane</keyword>
<evidence type="ECO:0000256" key="5">
    <source>
        <dbReference type="ARBA" id="ARBA00022889"/>
    </source>
</evidence>
<keyword evidence="5" id="KW-0130">Cell adhesion</keyword>
<dbReference type="GO" id="GO:0009897">
    <property type="term" value="C:external side of plasma membrane"/>
    <property type="evidence" value="ECO:0007669"/>
    <property type="project" value="TreeGrafter"/>
</dbReference>
<feature type="signal peptide" evidence="14">
    <location>
        <begin position="1"/>
        <end position="22"/>
    </location>
</feature>
<dbReference type="SUPFAM" id="SSF48726">
    <property type="entry name" value="Immunoglobulin"/>
    <property type="match status" value="5"/>
</dbReference>
<reference evidence="16" key="2">
    <citation type="submission" date="2025-09" db="UniProtKB">
        <authorList>
            <consortium name="Ensembl"/>
        </authorList>
    </citation>
    <scope>IDENTIFICATION</scope>
</reference>
<dbReference type="InterPro" id="IPR007110">
    <property type="entry name" value="Ig-like_dom"/>
</dbReference>
<keyword evidence="13" id="KW-1133">Transmembrane helix</keyword>
<organism evidence="16 17">
    <name type="scientific">Sinocyclocheilus grahami</name>
    <name type="common">Dianchi golden-line fish</name>
    <name type="synonym">Barbus grahami</name>
    <dbReference type="NCBI Taxonomy" id="75366"/>
    <lineage>
        <taxon>Eukaryota</taxon>
        <taxon>Metazoa</taxon>
        <taxon>Chordata</taxon>
        <taxon>Craniata</taxon>
        <taxon>Vertebrata</taxon>
        <taxon>Euteleostomi</taxon>
        <taxon>Actinopterygii</taxon>
        <taxon>Neopterygii</taxon>
        <taxon>Teleostei</taxon>
        <taxon>Ostariophysi</taxon>
        <taxon>Cypriniformes</taxon>
        <taxon>Cyprinidae</taxon>
        <taxon>Cyprininae</taxon>
        <taxon>Sinocyclocheilus</taxon>
    </lineage>
</organism>
<evidence type="ECO:0000313" key="16">
    <source>
        <dbReference type="Ensembl" id="ENSSGRP00000017189.1"/>
    </source>
</evidence>
<feature type="compositionally biased region" description="Polar residues" evidence="12">
    <location>
        <begin position="695"/>
        <end position="708"/>
    </location>
</feature>
<dbReference type="AlphaFoldDB" id="A0A672L259"/>
<dbReference type="InterPro" id="IPR013783">
    <property type="entry name" value="Ig-like_fold"/>
</dbReference>
<keyword evidence="2" id="KW-1003">Cell membrane</keyword>
<dbReference type="Ensembl" id="ENSSGRT00000018575.1">
    <property type="protein sequence ID" value="ENSSGRP00000017189.1"/>
    <property type="gene ID" value="ENSSGRG00000010416.1"/>
</dbReference>
<evidence type="ECO:0000256" key="10">
    <source>
        <dbReference type="ARBA" id="ARBA00045430"/>
    </source>
</evidence>
<feature type="chain" id="PRO_5025562474" description="B-cell receptor CD22" evidence="14">
    <location>
        <begin position="23"/>
        <end position="825"/>
    </location>
</feature>
<dbReference type="Proteomes" id="UP000472262">
    <property type="component" value="Unassembled WGS sequence"/>
</dbReference>
<dbReference type="Pfam" id="PF13895">
    <property type="entry name" value="Ig_2"/>
    <property type="match status" value="2"/>
</dbReference>
<evidence type="ECO:0000256" key="2">
    <source>
        <dbReference type="ARBA" id="ARBA00022475"/>
    </source>
</evidence>
<dbReference type="GO" id="GO:0070062">
    <property type="term" value="C:extracellular exosome"/>
    <property type="evidence" value="ECO:0007669"/>
    <property type="project" value="TreeGrafter"/>
</dbReference>
<dbReference type="GO" id="GO:0019903">
    <property type="term" value="F:protein phosphatase binding"/>
    <property type="evidence" value="ECO:0007669"/>
    <property type="project" value="TreeGrafter"/>
</dbReference>
<keyword evidence="17" id="KW-1185">Reference proteome</keyword>
<dbReference type="CDD" id="cd00096">
    <property type="entry name" value="Ig"/>
    <property type="match status" value="1"/>
</dbReference>
<dbReference type="SMART" id="SM00409">
    <property type="entry name" value="IG"/>
    <property type="match status" value="5"/>
</dbReference>
<keyword evidence="7" id="KW-0393">Immunoglobulin domain</keyword>
<accession>A0A672L259</accession>
<dbReference type="OMA" id="FVGTNIF"/>
<evidence type="ECO:0000313" key="17">
    <source>
        <dbReference type="Proteomes" id="UP000472262"/>
    </source>
</evidence>
<evidence type="ECO:0000256" key="3">
    <source>
        <dbReference type="ARBA" id="ARBA00022729"/>
    </source>
</evidence>
<dbReference type="InParanoid" id="A0A672L259"/>
<comment type="subunit">
    <text evidence="11">Predominantly monomer of isoform CD22-beta. Also found as heterodimer of isoform CD22-beta and a shorter isoform. Interacts with PTPN6/SHP-1, LYN, SYK, PIK3R1/PIK3R2 and PLCG1 upon phosphorylation. Interacts with GRB2, INPP5D and SHC1 upon phosphorylation. May form a complex with INPP5D/SHIP, GRB2 and SHC1.</text>
</comment>
<dbReference type="Pfam" id="PF07679">
    <property type="entry name" value="I-set"/>
    <property type="match status" value="1"/>
</dbReference>
<gene>
    <name evidence="16" type="primary">LOC107570040</name>
</gene>
<feature type="domain" description="Ig-like" evidence="15">
    <location>
        <begin position="24"/>
        <end position="175"/>
    </location>
</feature>
<evidence type="ECO:0000256" key="11">
    <source>
        <dbReference type="ARBA" id="ARBA00046458"/>
    </source>
</evidence>
<name>A0A672L259_SINGR</name>
<dbReference type="InterPro" id="IPR056386">
    <property type="entry name" value="Ig_CD22"/>
</dbReference>
<evidence type="ECO:0000256" key="7">
    <source>
        <dbReference type="ARBA" id="ARBA00023319"/>
    </source>
</evidence>
<evidence type="ECO:0000256" key="4">
    <source>
        <dbReference type="ARBA" id="ARBA00022737"/>
    </source>
</evidence>
<dbReference type="InterPro" id="IPR013098">
    <property type="entry name" value="Ig_I-set"/>
</dbReference>
<dbReference type="GO" id="GO:0042113">
    <property type="term" value="P:B cell activation"/>
    <property type="evidence" value="ECO:0007669"/>
    <property type="project" value="TreeGrafter"/>
</dbReference>
<feature type="domain" description="Ig-like" evidence="15">
    <location>
        <begin position="524"/>
        <end position="603"/>
    </location>
</feature>
<dbReference type="GO" id="GO:0005769">
    <property type="term" value="C:early endosome"/>
    <property type="evidence" value="ECO:0007669"/>
    <property type="project" value="TreeGrafter"/>
</dbReference>
<feature type="region of interest" description="Disordered" evidence="12">
    <location>
        <begin position="779"/>
        <end position="825"/>
    </location>
</feature>
<feature type="domain" description="Ig-like" evidence="15">
    <location>
        <begin position="453"/>
        <end position="489"/>
    </location>
</feature>
<feature type="domain" description="Ig-like" evidence="15">
    <location>
        <begin position="359"/>
        <end position="448"/>
    </location>
</feature>
<evidence type="ECO:0000256" key="8">
    <source>
        <dbReference type="ARBA" id="ARBA00040106"/>
    </source>
</evidence>
<comment type="subcellular location">
    <subcellularLocation>
        <location evidence="1">Cell membrane</location>
        <topology evidence="1">Single-pass type I membrane protein</topology>
    </subcellularLocation>
</comment>
<feature type="region of interest" description="Disordered" evidence="12">
    <location>
        <begin position="683"/>
        <end position="761"/>
    </location>
</feature>
<dbReference type="GO" id="GO:0055037">
    <property type="term" value="C:recycling endosome"/>
    <property type="evidence" value="ECO:0007669"/>
    <property type="project" value="TreeGrafter"/>
</dbReference>
<dbReference type="InterPro" id="IPR003598">
    <property type="entry name" value="Ig_sub2"/>
</dbReference>
<dbReference type="InterPro" id="IPR036179">
    <property type="entry name" value="Ig-like_dom_sf"/>
</dbReference>
<dbReference type="GO" id="GO:0042609">
    <property type="term" value="F:CD4 receptor binding"/>
    <property type="evidence" value="ECO:0007669"/>
    <property type="project" value="TreeGrafter"/>
</dbReference>
<keyword evidence="13" id="KW-0812">Transmembrane</keyword>
<evidence type="ECO:0000256" key="6">
    <source>
        <dbReference type="ARBA" id="ARBA00023180"/>
    </source>
</evidence>
<reference evidence="16" key="1">
    <citation type="submission" date="2025-08" db="UniProtKB">
        <authorList>
            <consortium name="Ensembl"/>
        </authorList>
    </citation>
    <scope>IDENTIFICATION</scope>
</reference>
<dbReference type="GO" id="GO:0030888">
    <property type="term" value="P:regulation of B cell proliferation"/>
    <property type="evidence" value="ECO:0007669"/>
    <property type="project" value="TreeGrafter"/>
</dbReference>
<feature type="compositionally biased region" description="Acidic residues" evidence="12">
    <location>
        <begin position="779"/>
        <end position="789"/>
    </location>
</feature>
<proteinExistence type="predicted"/>
<dbReference type="PANTHER" id="PTHR46958">
    <property type="entry name" value="B-CELL RECEPTOR CD22"/>
    <property type="match status" value="1"/>
</dbReference>
<dbReference type="PROSITE" id="PS50835">
    <property type="entry name" value="IG_LIKE"/>
    <property type="match status" value="6"/>
</dbReference>
<feature type="domain" description="Ig-like" evidence="15">
    <location>
        <begin position="271"/>
        <end position="354"/>
    </location>
</feature>
<keyword evidence="6" id="KW-0325">Glycoprotein</keyword>
<evidence type="ECO:0000256" key="1">
    <source>
        <dbReference type="ARBA" id="ARBA00004251"/>
    </source>
</evidence>
<protein>
    <recommendedName>
        <fullName evidence="8">B-cell receptor CD22</fullName>
    </recommendedName>
    <alternativeName>
        <fullName evidence="9">Sialic acid-binding Ig-like lectin 2</fullName>
    </alternativeName>
</protein>
<evidence type="ECO:0000259" key="15">
    <source>
        <dbReference type="PROSITE" id="PS50835"/>
    </source>
</evidence>
<dbReference type="SMART" id="SM00408">
    <property type="entry name" value="IGc2"/>
    <property type="match status" value="4"/>
</dbReference>
<dbReference type="Gene3D" id="2.60.40.10">
    <property type="entry name" value="Immunoglobulins"/>
    <property type="match status" value="6"/>
</dbReference>
<dbReference type="Pfam" id="PF13927">
    <property type="entry name" value="Ig_3"/>
    <property type="match status" value="1"/>
</dbReference>
<dbReference type="GO" id="GO:0033691">
    <property type="term" value="F:sialic acid binding"/>
    <property type="evidence" value="ECO:0007669"/>
    <property type="project" value="TreeGrafter"/>
</dbReference>
<evidence type="ECO:0000256" key="13">
    <source>
        <dbReference type="SAM" id="Phobius"/>
    </source>
</evidence>
<comment type="function">
    <text evidence="10">Most highly expressed siglec (sialic acid-binding immunoglobulin-like lectin) on B-cells that plays a role in various aspects of B-cell biology including differentiation, antigen presentation, and trafficking to bone marrow. Binds to alpha 2,6-linked sialic acid residues of surface molecules such as CD22 itself, CD45 and IgM in a cis configuration. Can also bind to ligands on other cells as an adhesion molecule in a trans configuration. Acts as an inhibitory coreceptor on the surface of B-cells and inhibits B-cell receptor induced signaling, characterized by inhibition of the calcium mobilization and cellular activation. Mechanistically, the immunoreceptor tyrosine-based inhibitory motif domain is phosphorylated by the Src kinase LYN, which in turn leads to the recruitment of the protein tyrosine phosphatase 1/PTPN6, leading to the negative regulation of BCR signaling. If this negative signaling from is of sufficient strength, apoptosis of the B-cell can be induced.</text>
</comment>
<dbReference type="GO" id="GO:0050859">
    <property type="term" value="P:negative regulation of B cell receptor signaling pathway"/>
    <property type="evidence" value="ECO:0007669"/>
    <property type="project" value="TreeGrafter"/>
</dbReference>
<dbReference type="Pfam" id="PF24518">
    <property type="entry name" value="Ig_CD22"/>
    <property type="match status" value="1"/>
</dbReference>
<feature type="domain" description="Ig-like" evidence="15">
    <location>
        <begin position="189"/>
        <end position="266"/>
    </location>
</feature>
<sequence>MTVPEGIPLLLFVILTVFCISAKEKLIIVPEKTEEINEGSCVTIPCAYKNLKDETCTLLWFKDPKYDDVSKKFIGTIVYSNTEERPQSPAYSSRVEYITNATSLKQRKHQNYYWIKCDLRITDLQKTDSGKYGFRVINSEKFMSENLTLTVTEDSGEYYCEAENKHGAKKSNIIQIDVKYGPRGVSLQPLVSVKDLTEGDKLALKCLVQKGNPTVYTFTWYKYPQVQSETSETFIISKVTAEDKGSYQCRADNGIKTAKSDDLWVSVMHSPRNIKIQGVTSVKVGTPLTLTCSADSDPPPHMYTWKHKPGLSSVPSSMETRQLYIKIMTIQHAGQYTCDVTNTIGTGSHTIKVDVLYRPSNLSLIMKKEVREFEVISIICTVQSCPDSHLTVTGPQGDLKDIQNNRRNSTASANMLTVYMNVSESDAGMYTCKAKNSEGDRETKQELIVLHAPKNVSASSKGEPRFGRELTLTCEAHSKPAPSSYEWKKRFNALLAQDHTPLKLMCFVSLFLFMSVCLLSIDAPNINIVHNMTTLTQRNREIPVYLTCSAVAYPPATDYKWYREEDNTTVLSQQNITVWPQNPGMYYCTAVNAIGKSRSKSIMLFISNSLMVIYQIILPIILLLILIVVAVFLIRRTIIKARSDQQSGADNPICFFPVFLSRSSTVANLLSLGSRNNTQENLSVEGIPDLGYGRVNQSRPTPRSQDPTRAQDLNPRPKSNIHTVYAAIKLPQMKQGRQSPKQKKTGYMDNEANSRLENPDYENVTSVCVPKLPFTNMDWESDTSEEEEVNYTTVSCSAKPAAKQPKLSSSSSDDEDITAYSAIKA</sequence>
<dbReference type="PANTHER" id="PTHR46958:SF1">
    <property type="entry name" value="B-CELL RECEPTOR CD22"/>
    <property type="match status" value="1"/>
</dbReference>
<keyword evidence="4" id="KW-0677">Repeat</keyword>
<feature type="transmembrane region" description="Helical" evidence="13">
    <location>
        <begin position="612"/>
        <end position="634"/>
    </location>
</feature>
<evidence type="ECO:0000256" key="12">
    <source>
        <dbReference type="SAM" id="MobiDB-lite"/>
    </source>
</evidence>
<dbReference type="GO" id="GO:0007155">
    <property type="term" value="P:cell adhesion"/>
    <property type="evidence" value="ECO:0007669"/>
    <property type="project" value="UniProtKB-KW"/>
</dbReference>
<keyword evidence="3 14" id="KW-0732">Signal</keyword>
<evidence type="ECO:0000256" key="9">
    <source>
        <dbReference type="ARBA" id="ARBA00041781"/>
    </source>
</evidence>
<evidence type="ECO:0000256" key="14">
    <source>
        <dbReference type="SAM" id="SignalP"/>
    </source>
</evidence>
<dbReference type="InterPro" id="IPR003599">
    <property type="entry name" value="Ig_sub"/>
</dbReference>